<dbReference type="Pfam" id="PF00583">
    <property type="entry name" value="Acetyltransf_1"/>
    <property type="match status" value="1"/>
</dbReference>
<dbReference type="GO" id="GO:0016747">
    <property type="term" value="F:acyltransferase activity, transferring groups other than amino-acyl groups"/>
    <property type="evidence" value="ECO:0007669"/>
    <property type="project" value="InterPro"/>
</dbReference>
<reference evidence="4" key="2">
    <citation type="submission" date="2020-09" db="EMBL/GenBank/DDBJ databases">
        <authorList>
            <person name="Sun Q."/>
            <person name="Zhou Y."/>
        </authorList>
    </citation>
    <scope>NUCLEOTIDE SEQUENCE</scope>
    <source>
        <strain evidence="4">CGMCC 1.15725</strain>
    </source>
</reference>
<comment type="caution">
    <text evidence="4">The sequence shown here is derived from an EMBL/GenBank/DDBJ whole genome shotgun (WGS) entry which is preliminary data.</text>
</comment>
<dbReference type="PANTHER" id="PTHR43877">
    <property type="entry name" value="AMINOALKYLPHOSPHONATE N-ACETYLTRANSFERASE-RELATED-RELATED"/>
    <property type="match status" value="1"/>
</dbReference>
<sequence length="175" mass="18669">MMIAETNPTPVHIACLAADDGPEIVAAARLLLGEYRDYARAVAGPGFKMAKFEAEIAGLPASHIVEGGGLLIAWAGAAPAGCVTFRPLPEVLPERATELKRLWVRAPFRGRGLAERLVEAVAAATRATGGTAVYLDTEPDRMPAAVRLYRRLGFTGCPLYRPFDPGVRAFRLGLA</sequence>
<evidence type="ECO:0000256" key="1">
    <source>
        <dbReference type="ARBA" id="ARBA00022679"/>
    </source>
</evidence>
<keyword evidence="2" id="KW-0012">Acyltransferase</keyword>
<evidence type="ECO:0000259" key="3">
    <source>
        <dbReference type="PROSITE" id="PS51186"/>
    </source>
</evidence>
<dbReference type="InterPro" id="IPR000182">
    <property type="entry name" value="GNAT_dom"/>
</dbReference>
<feature type="domain" description="N-acetyltransferase" evidence="3">
    <location>
        <begin position="11"/>
        <end position="175"/>
    </location>
</feature>
<organism evidence="4 5">
    <name type="scientific">Aliidongia dinghuensis</name>
    <dbReference type="NCBI Taxonomy" id="1867774"/>
    <lineage>
        <taxon>Bacteria</taxon>
        <taxon>Pseudomonadati</taxon>
        <taxon>Pseudomonadota</taxon>
        <taxon>Alphaproteobacteria</taxon>
        <taxon>Rhodospirillales</taxon>
        <taxon>Dongiaceae</taxon>
        <taxon>Aliidongia</taxon>
    </lineage>
</organism>
<dbReference type="PANTHER" id="PTHR43877:SF2">
    <property type="entry name" value="AMINOALKYLPHOSPHONATE N-ACETYLTRANSFERASE-RELATED"/>
    <property type="match status" value="1"/>
</dbReference>
<reference evidence="4" key="1">
    <citation type="journal article" date="2014" name="Int. J. Syst. Evol. Microbiol.">
        <title>Complete genome sequence of Corynebacterium casei LMG S-19264T (=DSM 44701T), isolated from a smear-ripened cheese.</title>
        <authorList>
            <consortium name="US DOE Joint Genome Institute (JGI-PGF)"/>
            <person name="Walter F."/>
            <person name="Albersmeier A."/>
            <person name="Kalinowski J."/>
            <person name="Ruckert C."/>
        </authorList>
    </citation>
    <scope>NUCLEOTIDE SEQUENCE</scope>
    <source>
        <strain evidence="4">CGMCC 1.15725</strain>
    </source>
</reference>
<dbReference type="PROSITE" id="PS51186">
    <property type="entry name" value="GNAT"/>
    <property type="match status" value="1"/>
</dbReference>
<keyword evidence="5" id="KW-1185">Reference proteome</keyword>
<evidence type="ECO:0000313" key="4">
    <source>
        <dbReference type="EMBL" id="GGF01987.1"/>
    </source>
</evidence>
<protein>
    <recommendedName>
        <fullName evidence="3">N-acetyltransferase domain-containing protein</fullName>
    </recommendedName>
</protein>
<keyword evidence="1" id="KW-0808">Transferase</keyword>
<dbReference type="CDD" id="cd04301">
    <property type="entry name" value="NAT_SF"/>
    <property type="match status" value="1"/>
</dbReference>
<dbReference type="EMBL" id="BMJQ01000001">
    <property type="protein sequence ID" value="GGF01987.1"/>
    <property type="molecule type" value="Genomic_DNA"/>
</dbReference>
<dbReference type="Gene3D" id="3.40.630.30">
    <property type="match status" value="1"/>
</dbReference>
<dbReference type="RefSeq" id="WP_189041969.1">
    <property type="nucleotide sequence ID" value="NZ_BMJQ01000001.1"/>
</dbReference>
<evidence type="ECO:0000256" key="2">
    <source>
        <dbReference type="ARBA" id="ARBA00023315"/>
    </source>
</evidence>
<dbReference type="Proteomes" id="UP000646365">
    <property type="component" value="Unassembled WGS sequence"/>
</dbReference>
<evidence type="ECO:0000313" key="5">
    <source>
        <dbReference type="Proteomes" id="UP000646365"/>
    </source>
</evidence>
<accession>A0A8J2YPW9</accession>
<proteinExistence type="predicted"/>
<name>A0A8J2YPW9_9PROT</name>
<gene>
    <name evidence="4" type="ORF">GCM10011611_04380</name>
</gene>
<dbReference type="InterPro" id="IPR050832">
    <property type="entry name" value="Bact_Acetyltransf"/>
</dbReference>
<dbReference type="InterPro" id="IPR016181">
    <property type="entry name" value="Acyl_CoA_acyltransferase"/>
</dbReference>
<dbReference type="AlphaFoldDB" id="A0A8J2YPW9"/>
<dbReference type="SUPFAM" id="SSF55729">
    <property type="entry name" value="Acyl-CoA N-acyltransferases (Nat)"/>
    <property type="match status" value="1"/>
</dbReference>